<proteinExistence type="predicted"/>
<dbReference type="Proteomes" id="UP000635477">
    <property type="component" value="Unassembled WGS sequence"/>
</dbReference>
<feature type="region of interest" description="Disordered" evidence="1">
    <location>
        <begin position="40"/>
        <end position="125"/>
    </location>
</feature>
<sequence length="125" mass="13847">MQLKPEGKGINWTSIHMPGRTVKSLQNQWTATNKKIDVLKAQQGDHYTPSPAKKAPSRKSKTIKKAPSEDEDDTGFGSVKKPNARKRRANTDTPERAAKAVKKELTEAFIKPEPEVDGEDDHGQA</sequence>
<feature type="compositionally biased region" description="Basic residues" evidence="1">
    <location>
        <begin position="55"/>
        <end position="64"/>
    </location>
</feature>
<name>A0A8H4UFW3_9HYPO</name>
<dbReference type="OrthoDB" id="4848529at2759"/>
<evidence type="ECO:0000313" key="2">
    <source>
        <dbReference type="EMBL" id="KAF4975831.1"/>
    </source>
</evidence>
<feature type="compositionally biased region" description="Acidic residues" evidence="1">
    <location>
        <begin position="115"/>
        <end position="125"/>
    </location>
</feature>
<dbReference type="AlphaFoldDB" id="A0A8H4UFW3"/>
<gene>
    <name evidence="2" type="ORF">FZEAL_7450</name>
</gene>
<keyword evidence="3" id="KW-1185">Reference proteome</keyword>
<evidence type="ECO:0000256" key="1">
    <source>
        <dbReference type="SAM" id="MobiDB-lite"/>
    </source>
</evidence>
<comment type="caution">
    <text evidence="2">The sequence shown here is derived from an EMBL/GenBank/DDBJ whole genome shotgun (WGS) entry which is preliminary data.</text>
</comment>
<protein>
    <recommendedName>
        <fullName evidence="4">Myb-like domain-containing protein</fullName>
    </recommendedName>
</protein>
<feature type="compositionally biased region" description="Basic and acidic residues" evidence="1">
    <location>
        <begin position="89"/>
        <end position="114"/>
    </location>
</feature>
<dbReference type="EMBL" id="JABEYC010000600">
    <property type="protein sequence ID" value="KAF4975831.1"/>
    <property type="molecule type" value="Genomic_DNA"/>
</dbReference>
<organism evidence="2 3">
    <name type="scientific">Fusarium zealandicum</name>
    <dbReference type="NCBI Taxonomy" id="1053134"/>
    <lineage>
        <taxon>Eukaryota</taxon>
        <taxon>Fungi</taxon>
        <taxon>Dikarya</taxon>
        <taxon>Ascomycota</taxon>
        <taxon>Pezizomycotina</taxon>
        <taxon>Sordariomycetes</taxon>
        <taxon>Hypocreomycetidae</taxon>
        <taxon>Hypocreales</taxon>
        <taxon>Nectriaceae</taxon>
        <taxon>Fusarium</taxon>
        <taxon>Fusarium staphyleae species complex</taxon>
    </lineage>
</organism>
<evidence type="ECO:0000313" key="3">
    <source>
        <dbReference type="Proteomes" id="UP000635477"/>
    </source>
</evidence>
<reference evidence="2" key="2">
    <citation type="submission" date="2020-05" db="EMBL/GenBank/DDBJ databases">
        <authorList>
            <person name="Kim H.-S."/>
            <person name="Proctor R.H."/>
            <person name="Brown D.W."/>
        </authorList>
    </citation>
    <scope>NUCLEOTIDE SEQUENCE</scope>
    <source>
        <strain evidence="2">NRRL 22465</strain>
    </source>
</reference>
<reference evidence="2" key="1">
    <citation type="journal article" date="2020" name="BMC Genomics">
        <title>Correction to: Identification and distribution of gene clusters required for synthesis of sphingolipid metabolism inhibitors in diverse species of the filamentous fungus Fusarium.</title>
        <authorList>
            <person name="Kim H.S."/>
            <person name="Lohmar J.M."/>
            <person name="Busman M."/>
            <person name="Brown D.W."/>
            <person name="Naumann T.A."/>
            <person name="Divon H.H."/>
            <person name="Lysoe E."/>
            <person name="Uhlig S."/>
            <person name="Proctor R.H."/>
        </authorList>
    </citation>
    <scope>NUCLEOTIDE SEQUENCE</scope>
    <source>
        <strain evidence="2">NRRL 22465</strain>
    </source>
</reference>
<evidence type="ECO:0008006" key="4">
    <source>
        <dbReference type="Google" id="ProtNLM"/>
    </source>
</evidence>
<accession>A0A8H4UFW3</accession>